<protein>
    <submittedName>
        <fullName evidence="1">Uncharacterized protein</fullName>
    </submittedName>
</protein>
<comment type="caution">
    <text evidence="1">The sequence shown here is derived from an EMBL/GenBank/DDBJ whole genome shotgun (WGS) entry which is preliminary data.</text>
</comment>
<keyword evidence="2" id="KW-1185">Reference proteome</keyword>
<reference evidence="2" key="1">
    <citation type="journal article" date="2024" name="Proc. Natl. Acad. Sci. U.S.A.">
        <title>Extraordinary preservation of gene collinearity over three hundred million years revealed in homosporous lycophytes.</title>
        <authorList>
            <person name="Li C."/>
            <person name="Wickell D."/>
            <person name="Kuo L.Y."/>
            <person name="Chen X."/>
            <person name="Nie B."/>
            <person name="Liao X."/>
            <person name="Peng D."/>
            <person name="Ji J."/>
            <person name="Jenkins J."/>
            <person name="Williams M."/>
            <person name="Shu S."/>
            <person name="Plott C."/>
            <person name="Barry K."/>
            <person name="Rajasekar S."/>
            <person name="Grimwood J."/>
            <person name="Han X."/>
            <person name="Sun S."/>
            <person name="Hou Z."/>
            <person name="He W."/>
            <person name="Dai G."/>
            <person name="Sun C."/>
            <person name="Schmutz J."/>
            <person name="Leebens-Mack J.H."/>
            <person name="Li F.W."/>
            <person name="Wang L."/>
        </authorList>
    </citation>
    <scope>NUCLEOTIDE SEQUENCE [LARGE SCALE GENOMIC DNA]</scope>
    <source>
        <strain evidence="2">cv. PW_Plant_1</strain>
    </source>
</reference>
<dbReference type="EMBL" id="CM055099">
    <property type="protein sequence ID" value="KAJ7546355.1"/>
    <property type="molecule type" value="Genomic_DNA"/>
</dbReference>
<evidence type="ECO:0000313" key="1">
    <source>
        <dbReference type="EMBL" id="KAJ7546355.1"/>
    </source>
</evidence>
<organism evidence="1 2">
    <name type="scientific">Diphasiastrum complanatum</name>
    <name type="common">Issler's clubmoss</name>
    <name type="synonym">Lycopodium complanatum</name>
    <dbReference type="NCBI Taxonomy" id="34168"/>
    <lineage>
        <taxon>Eukaryota</taxon>
        <taxon>Viridiplantae</taxon>
        <taxon>Streptophyta</taxon>
        <taxon>Embryophyta</taxon>
        <taxon>Tracheophyta</taxon>
        <taxon>Lycopodiopsida</taxon>
        <taxon>Lycopodiales</taxon>
        <taxon>Lycopodiaceae</taxon>
        <taxon>Lycopodioideae</taxon>
        <taxon>Diphasiastrum</taxon>
    </lineage>
</organism>
<proteinExistence type="predicted"/>
<sequence>MAMAMAMAMAMVMGVKQRLERAAGGLLRPWLCQDAQVRIVLSLTRLELLLESLQLDVQVCNSSSVMASCPALFQTASVDRLSLVLAPFSRRPLTLTVEGLHFVFCPRPAGDSYWIGKEEQREQQKRMKALTHIDPQGAAKHAVAMRLCEQKGSSSFYIGFVTELALCILRLELHKCSLELVTNLKKKMHHGCIVSLNTLILLEGNKKGITFSGGLFAAVLIQIIQSCWKYIHFSAKDGLFLTKFCSAHGLCLQLESKAASDEIGQSNTAELSSSTREVLGNDYEASASALLNETNQVLIFEALQVSLRYDQTCFHGLDFDIPDVILGLDNRDLEILLVFIAELQGSAVESTDYSLQKQQKSQISPKRSAKELWNLAVIKAIQLTPGHRLFQVLQSGSVRQRYAYLYGAWLREIGWRDQQQTGASSFQDKKKWEHSCVEKFSNAVAEVEKLLPVEAVALARTIAFHRIAASTIEADAPVSEMKAPYKEILKDHLALYGRLMYEMSQIVWKRIMSLSKCCRNRSSDENLDSGDGAPLLNQDIDEQTVTAHSVQVFFSIHICRGSLTVARAIENEVFLKKDSLKNKSRSSQPAISFTLERYSLCYGIKCDATVLRLISGKVAGSLVSVVPAKFANEIKEEEQLLRITKKHSKFDRWTVRGNDLFTFFSSSCISENVYSGKQLDGLSLNSAFQTSDWILKGLKTKQWCGWGLENHAQRDELFMDSTLDPCLSHVFVPVQNSEMPFLVADLQSPNANMLETNSQANTISSMLIVGEIVCSIKPSLLEDAGSIFCVCFKGDGPSTSATVLNCPHEVESLGHSSLPMEVLWSWGKTCVEKVEKFLSCLVPCSLIYFSAVLENPKLRLVVPETTLENCLQQEKTVTRKAAAGILKAGIELVLLVDCQMLELSMWPAFAKADDNSCPQVVDKFAKSRVSDKRQWLRRPKLAHLAEDVVLDAYSDHKQIGNNLLFSVASVRVVLEINSINKEVVPLLRPCNILMEASLCRDEFYSLFSAFYTLSADVSCKISALTVHLYVDEILLILQAFSIYRSALFDLYTIFDISRAGPESTLKNSHSEKGWQSPLSDTDYSTSQDRCFDYVSEDSLSTPWQLSSYILVSSISCSLLHVLLGSSRKIINNTSQTVLEQSDSNFGVANVGKVHAKNGKPKFTTILSAPIVEGHAYATSFDISCTLGESFFPRIYASLQQARLCILDQGNLTYAERQALNLQSVMHTNNEKDISSLSGDFFESRLDQDAVGSILTEVGVDYFTGTIMGLETSPLSASHREEDHGESVDKDEYEEKLQTSDRLKVGTSYEELSSQFSTKEASSSSPCSLNEEPVMAKRLFSKASRAEVTSRTTSNVIDVNFRLGKVLVTECQSQGLLSMISLMMPGAESMSVHLSIEKGFENVAMGTEGGIMVLHTEAVLVVLCFLGTYMQLLAKSDNAFSELSNDTSVHVAEKEQSAHNSTVNLEPFVSLPATVLSNNTTGLRRLYSAPPVTQESLHTSIPSEIEPLWRGVVSLKTSSFRLVLVTAAASSKTPEGFLMQMSVAANLEFLERTDKIAVNLIQLGVCSLQTNNSSDVYAGASHGTSVRIPQFGSMSISIGGADKIANSLLQSTSLEPAISITEAGIETGANDENNVSKIQDSINSAASPITLSSTSTSNDSFVDHPNCILECLKFTAFLERNTFTNSDSMWSRAWKGSCLLEGMEVVLTTSEIQMLLSLMDPLAEYSSTEKPKFDQSSSLTTSKGLGTESRSVLPEIPDGAIVAVKDAHEHLYISVEETPSIKGHYHLVGVWHYSLAGEKALFKVKYQKNQKKGAIWFSLLSVHAKDAEGEPFRLHFQPGSSVANLVTTNDGSWELWQSVAYKPMEEDLQGLDVNYTKMFNNLVYLINQKSKDSLAFVDGVLMLVRQPGNPFKLRIVANHSQLEMGVLTDLRKGKSSGLTCLTKEQQAVRETMIPQINCKAKTIAFTVLHSVGYGAHLLPLFQISFQDGKAVIQVGGHKVRIFSGCKVHLKHFEAQNSCW</sequence>
<evidence type="ECO:0000313" key="2">
    <source>
        <dbReference type="Proteomes" id="UP001162992"/>
    </source>
</evidence>
<accession>A0ACC2CWK0</accession>
<gene>
    <name evidence="1" type="ORF">O6H91_08G036900</name>
</gene>
<name>A0ACC2CWK0_DIPCM</name>
<dbReference type="Proteomes" id="UP001162992">
    <property type="component" value="Chromosome 8"/>
</dbReference>